<protein>
    <submittedName>
        <fullName evidence="4">Hypothetical methyl-accepting chemotaxis protein</fullName>
    </submittedName>
</protein>
<feature type="non-terminal residue" evidence="4">
    <location>
        <position position="1"/>
    </location>
</feature>
<dbReference type="GO" id="GO:0006935">
    <property type="term" value="P:chemotaxis"/>
    <property type="evidence" value="ECO:0007669"/>
    <property type="project" value="InterPro"/>
</dbReference>
<evidence type="ECO:0000256" key="1">
    <source>
        <dbReference type="ARBA" id="ARBA00023224"/>
    </source>
</evidence>
<keyword evidence="1" id="KW-0807">Transducer</keyword>
<dbReference type="InterPro" id="IPR004090">
    <property type="entry name" value="Chemotax_Me-accpt_rcpt"/>
</dbReference>
<dbReference type="SUPFAM" id="SSF58104">
    <property type="entry name" value="Methyl-accepting chemotaxis protein (MCP) signaling domain"/>
    <property type="match status" value="1"/>
</dbReference>
<reference evidence="4" key="1">
    <citation type="submission" date="2007-12" db="EMBL/GenBank/DDBJ databases">
        <title>Phylogenetic prediction and protein expressional analysis in the genetic information detected from deep-sea hydrothermal vent in Suiyo seamount.</title>
        <authorList>
            <person name="Sasaki M."/>
            <person name="Tsujimura M."/>
            <person name="Zhang Z."/>
            <person name="Akutsu J."/>
            <person name="Tajima H."/>
            <person name="Kawarabayasi Y."/>
        </authorList>
    </citation>
    <scope>NUCLEOTIDE SEQUENCE</scope>
</reference>
<dbReference type="InterPro" id="IPR004089">
    <property type="entry name" value="MCPsignal_dom"/>
</dbReference>
<dbReference type="GO" id="GO:0016020">
    <property type="term" value="C:membrane"/>
    <property type="evidence" value="ECO:0007669"/>
    <property type="project" value="InterPro"/>
</dbReference>
<comment type="similarity">
    <text evidence="2">Belongs to the methyl-accepting chemotaxis (MCP) protein family.</text>
</comment>
<dbReference type="Gene3D" id="1.10.287.950">
    <property type="entry name" value="Methyl-accepting chemotaxis protein"/>
    <property type="match status" value="1"/>
</dbReference>
<dbReference type="PROSITE" id="PS50111">
    <property type="entry name" value="CHEMOTAXIS_TRANSDUC_2"/>
    <property type="match status" value="1"/>
</dbReference>
<proteinExistence type="inferred from homology"/>
<dbReference type="PANTHER" id="PTHR32089">
    <property type="entry name" value="METHYL-ACCEPTING CHEMOTAXIS PROTEIN MCPB"/>
    <property type="match status" value="1"/>
</dbReference>
<accession>L8B1A5</accession>
<feature type="domain" description="Methyl-accepting transducer" evidence="3">
    <location>
        <begin position="48"/>
        <end position="247"/>
    </location>
</feature>
<organism evidence="4">
    <name type="scientific">uncultured microorganism</name>
    <dbReference type="NCBI Taxonomy" id="358574"/>
    <lineage>
        <taxon>unclassified sequences</taxon>
        <taxon>environmental samples</taxon>
    </lineage>
</organism>
<evidence type="ECO:0000256" key="2">
    <source>
        <dbReference type="ARBA" id="ARBA00029447"/>
    </source>
</evidence>
<dbReference type="AlphaFoldDB" id="L8B1A5"/>
<evidence type="ECO:0000259" key="3">
    <source>
        <dbReference type="PROSITE" id="PS50111"/>
    </source>
</evidence>
<evidence type="ECO:0000313" key="4">
    <source>
        <dbReference type="EMBL" id="BAM75686.1"/>
    </source>
</evidence>
<sequence length="318" mass="35368">KIIESLSNFKSGKQIELELNFSREYQQMVELINAFINKVSEATSLSGTSNEIYSKLHQLRDSVKTLETDFNHEEELAADVSNKLNIITNESDNNIEFSNRVLDSLNRVSGQIRKSVDKMITLENQIREVHQGEIAVSDNLRSLTTNAEDIKNILNIISDISDKTNLLALNAAIEAARAGEHGRGFAVVADEVRKLAESTQKSLTDINASVNIIVQSISDVSSSVEENASSTLELVDISKIMQDSLSQTRADIEHTHNQSLKDTKNSQIIKNEAYASRDLTKVQITKMQDTKVHIETIKESVIIIDNSTKKLVDKVSAL</sequence>
<dbReference type="PANTHER" id="PTHR32089:SF114">
    <property type="entry name" value="METHYL-ACCEPTING CHEMOTAXIS PROTEIN MCPB"/>
    <property type="match status" value="1"/>
</dbReference>
<name>L8B1A5_9ZZZZ</name>
<dbReference type="SMART" id="SM00283">
    <property type="entry name" value="MA"/>
    <property type="match status" value="1"/>
</dbReference>
<dbReference type="GO" id="GO:0007165">
    <property type="term" value="P:signal transduction"/>
    <property type="evidence" value="ECO:0007669"/>
    <property type="project" value="UniProtKB-KW"/>
</dbReference>
<dbReference type="GO" id="GO:0004888">
    <property type="term" value="F:transmembrane signaling receptor activity"/>
    <property type="evidence" value="ECO:0007669"/>
    <property type="project" value="InterPro"/>
</dbReference>
<dbReference type="Pfam" id="PF00015">
    <property type="entry name" value="MCPsignal"/>
    <property type="match status" value="1"/>
</dbReference>
<dbReference type="PRINTS" id="PR00260">
    <property type="entry name" value="CHEMTRNSDUCR"/>
</dbReference>
<dbReference type="EMBL" id="AB372149">
    <property type="protein sequence ID" value="BAM75686.1"/>
    <property type="molecule type" value="Genomic_DNA"/>
</dbReference>